<evidence type="ECO:0000313" key="9">
    <source>
        <dbReference type="EMBL" id="SFB91989.1"/>
    </source>
</evidence>
<keyword evidence="4" id="KW-0520">NAD</keyword>
<dbReference type="CDD" id="cd08195">
    <property type="entry name" value="DHQS"/>
    <property type="match status" value="1"/>
</dbReference>
<evidence type="ECO:0000256" key="4">
    <source>
        <dbReference type="ARBA" id="ARBA00023027"/>
    </source>
</evidence>
<dbReference type="PIRSF" id="PIRSF001455">
    <property type="entry name" value="DHQ_synth"/>
    <property type="match status" value="1"/>
</dbReference>
<dbReference type="OrthoDB" id="9806583at2"/>
<keyword evidence="6" id="KW-0170">Cobalt</keyword>
<name>A0A1I1EXS6_BREAD</name>
<dbReference type="EMBL" id="FOKY01000021">
    <property type="protein sequence ID" value="SFB91989.1"/>
    <property type="molecule type" value="Genomic_DNA"/>
</dbReference>
<feature type="domain" description="3-dehydroquinate synthase C-terminal" evidence="8">
    <location>
        <begin position="197"/>
        <end position="339"/>
    </location>
</feature>
<gene>
    <name evidence="9" type="ORF">SAMN02745150_01318</name>
</gene>
<evidence type="ECO:0000256" key="3">
    <source>
        <dbReference type="ARBA" id="ARBA00022723"/>
    </source>
</evidence>
<keyword evidence="5" id="KW-0456">Lyase</keyword>
<dbReference type="PANTHER" id="PTHR43622:SF1">
    <property type="entry name" value="3-DEHYDROQUINATE SYNTHASE"/>
    <property type="match status" value="1"/>
</dbReference>
<dbReference type="RefSeq" id="WP_092319887.1">
    <property type="nucleotide sequence ID" value="NZ_FOKY01000021.1"/>
</dbReference>
<accession>A0A1I1EXS6</accession>
<reference evidence="10" key="1">
    <citation type="submission" date="2016-10" db="EMBL/GenBank/DDBJ databases">
        <authorList>
            <person name="Varghese N."/>
            <person name="Submissions S."/>
        </authorList>
    </citation>
    <scope>NUCLEOTIDE SEQUENCE [LARGE SCALE GENOMIC DNA]</scope>
    <source>
        <strain evidence="10">ATCC 43811</strain>
    </source>
</reference>
<dbReference type="Pfam" id="PF01761">
    <property type="entry name" value="DHQ_synthase"/>
    <property type="match status" value="1"/>
</dbReference>
<proteinExistence type="predicted"/>
<dbReference type="GO" id="GO:0009073">
    <property type="term" value="P:aromatic amino acid family biosynthetic process"/>
    <property type="evidence" value="ECO:0007669"/>
    <property type="project" value="InterPro"/>
</dbReference>
<keyword evidence="3" id="KW-0479">Metal-binding</keyword>
<dbReference type="InterPro" id="IPR050071">
    <property type="entry name" value="Dehydroquinate_synthase"/>
</dbReference>
<evidence type="ECO:0000256" key="2">
    <source>
        <dbReference type="ARBA" id="ARBA00001941"/>
    </source>
</evidence>
<evidence type="ECO:0000256" key="1">
    <source>
        <dbReference type="ARBA" id="ARBA00001911"/>
    </source>
</evidence>
<dbReference type="Gene3D" id="3.40.50.1970">
    <property type="match status" value="1"/>
</dbReference>
<dbReference type="GO" id="GO:0003856">
    <property type="term" value="F:3-dehydroquinate synthase activity"/>
    <property type="evidence" value="ECO:0007669"/>
    <property type="project" value="TreeGrafter"/>
</dbReference>
<keyword evidence="10" id="KW-1185">Reference proteome</keyword>
<dbReference type="InterPro" id="IPR030963">
    <property type="entry name" value="DHQ_synth_fam"/>
</dbReference>
<evidence type="ECO:0000313" key="10">
    <source>
        <dbReference type="Proteomes" id="UP000240042"/>
    </source>
</evidence>
<sequence length="378" mass="42701">MKNQITFTIDGKEFYVPEDYQQHENFTVISIPENYQVEWDNQEDPVQNIIYTMNKNAKDFLLIDKSVAKLYFEDLSFAEGRSIIIESVENIKNIYTALDIIEQLEKIEFTKTDTLIVVGGGIIQDLGAFVAACFKRGINWIFYPTTLLAMCDSCIGGKTGLNHNREKNQVALFSAPAKVILNINFLKTLTASEIRSGLGEIYKLCIIGGETFFEIYEKLVIDGAVYNIADLKKLILAALYVKKAVIEEDEFEENHRKSLNYGHTFGHAFEILTDYKIPHGQAVALGAVIANKISLDQGLINQDLYQCLKKYAFELVDISLVKTISTENLAKIVKKDKKVLNAEVSLVLIKKLGNIVFVKMLVDESINLLVNKIITKEF</sequence>
<dbReference type="PANTHER" id="PTHR43622">
    <property type="entry name" value="3-DEHYDROQUINATE SYNTHASE"/>
    <property type="match status" value="1"/>
</dbReference>
<organism evidence="9 10">
    <name type="scientific">Brevinema andersonii</name>
    <dbReference type="NCBI Taxonomy" id="34097"/>
    <lineage>
        <taxon>Bacteria</taxon>
        <taxon>Pseudomonadati</taxon>
        <taxon>Spirochaetota</taxon>
        <taxon>Spirochaetia</taxon>
        <taxon>Brevinematales</taxon>
        <taxon>Brevinemataceae</taxon>
        <taxon>Brevinema</taxon>
    </lineage>
</organism>
<evidence type="ECO:0000259" key="7">
    <source>
        <dbReference type="Pfam" id="PF01761"/>
    </source>
</evidence>
<dbReference type="SUPFAM" id="SSF56796">
    <property type="entry name" value="Dehydroquinate synthase-like"/>
    <property type="match status" value="1"/>
</dbReference>
<comment type="cofactor">
    <cofactor evidence="1">
        <name>NAD(+)</name>
        <dbReference type="ChEBI" id="CHEBI:57540"/>
    </cofactor>
</comment>
<dbReference type="STRING" id="34097.SAMN02745150_01318"/>
<dbReference type="InterPro" id="IPR056179">
    <property type="entry name" value="DHQS_C"/>
</dbReference>
<dbReference type="InterPro" id="IPR030960">
    <property type="entry name" value="DHQS/DOIS_N"/>
</dbReference>
<evidence type="ECO:0000256" key="5">
    <source>
        <dbReference type="ARBA" id="ARBA00023239"/>
    </source>
</evidence>
<protein>
    <submittedName>
        <fullName evidence="9">3-dehydroquinate synthase</fullName>
    </submittedName>
</protein>
<dbReference type="GO" id="GO:0046872">
    <property type="term" value="F:metal ion binding"/>
    <property type="evidence" value="ECO:0007669"/>
    <property type="project" value="UniProtKB-KW"/>
</dbReference>
<comment type="cofactor">
    <cofactor evidence="2">
        <name>Co(2+)</name>
        <dbReference type="ChEBI" id="CHEBI:48828"/>
    </cofactor>
</comment>
<dbReference type="Gene3D" id="1.20.1090.10">
    <property type="entry name" value="Dehydroquinate synthase-like - alpha domain"/>
    <property type="match status" value="1"/>
</dbReference>
<feature type="domain" description="3-dehydroquinate synthase N-terminal" evidence="7">
    <location>
        <begin position="83"/>
        <end position="195"/>
    </location>
</feature>
<dbReference type="AlphaFoldDB" id="A0A1I1EXS6"/>
<evidence type="ECO:0000256" key="6">
    <source>
        <dbReference type="ARBA" id="ARBA00023285"/>
    </source>
</evidence>
<dbReference type="Proteomes" id="UP000240042">
    <property type="component" value="Unassembled WGS sequence"/>
</dbReference>
<evidence type="ECO:0000259" key="8">
    <source>
        <dbReference type="Pfam" id="PF24621"/>
    </source>
</evidence>
<dbReference type="Pfam" id="PF24621">
    <property type="entry name" value="DHQS_C"/>
    <property type="match status" value="1"/>
</dbReference>